<feature type="transmembrane region" description="Helical" evidence="1">
    <location>
        <begin position="120"/>
        <end position="145"/>
    </location>
</feature>
<dbReference type="Proteomes" id="UP001237843">
    <property type="component" value="Unassembled WGS sequence"/>
</dbReference>
<protein>
    <submittedName>
        <fullName evidence="2">Uncharacterized protein</fullName>
    </submittedName>
</protein>
<sequence>MFIFEYLYFLNDNYIYLVLAIIFSGFAYLSSKFSVQAIVFMSIFLFLFTFEYLVVLFGGFILSMILSRGKYLEVLKQQVEHLKWFFIKNIQGQMSVSNRNSFKVLVEYFKIKRYKKIISALLFQNTFIIVLTRFPLVYLALYFVYDGYIANGVLELVDYFIISSFIIFFISSLKWFLFIGEAERYINYMVFFILLKVTLFFEENTLYLLLFIIYGIIFYILDFILLLKKTNKNNLDNGLIKWLNCQDKELNIATIPYHLGGWRIVESTKHNWLYGVFFINGDDIEILNSYIKKYPFLDIDKADKILDEYNLDYIFYNKQALDKNYGEKYEIPTNLKQIQISENIFALYK</sequence>
<reference evidence="2" key="1">
    <citation type="journal article" date="2023" name="Antibiotics">
        <title>Genomic Characterization of Antibiotic-Resistant Campylobacterales Isolated from Chilean Poultry Meat.</title>
        <authorList>
            <person name="Concha-Toloza M."/>
            <person name="Lopez-Cantillo M."/>
            <person name="Molina-Mora J.A."/>
            <person name="Collado L."/>
        </authorList>
    </citation>
    <scope>NUCLEOTIDE SEQUENCE</scope>
    <source>
        <strain evidence="2">FR1p273A</strain>
    </source>
</reference>
<proteinExistence type="predicted"/>
<evidence type="ECO:0000313" key="2">
    <source>
        <dbReference type="EMBL" id="MDK2062611.1"/>
    </source>
</evidence>
<comment type="caution">
    <text evidence="2">The sequence shown here is derived from an EMBL/GenBank/DDBJ whole genome shotgun (WGS) entry which is preliminary data.</text>
</comment>
<dbReference type="EMBL" id="JAQTJH010000010">
    <property type="protein sequence ID" value="MDK2062611.1"/>
    <property type="molecule type" value="Genomic_DNA"/>
</dbReference>
<keyword evidence="1" id="KW-0472">Membrane</keyword>
<dbReference type="RefSeq" id="WP_284074849.1">
    <property type="nucleotide sequence ID" value="NZ_JAQTJH010000010.1"/>
</dbReference>
<organism evidence="2 3">
    <name type="scientific">Aliarcobacter butzleri</name>
    <dbReference type="NCBI Taxonomy" id="28197"/>
    <lineage>
        <taxon>Bacteria</taxon>
        <taxon>Pseudomonadati</taxon>
        <taxon>Campylobacterota</taxon>
        <taxon>Epsilonproteobacteria</taxon>
        <taxon>Campylobacterales</taxon>
        <taxon>Arcobacteraceae</taxon>
        <taxon>Aliarcobacter</taxon>
    </lineage>
</organism>
<feature type="transmembrane region" description="Helical" evidence="1">
    <location>
        <begin position="14"/>
        <end position="31"/>
    </location>
</feature>
<evidence type="ECO:0000313" key="3">
    <source>
        <dbReference type="Proteomes" id="UP001237843"/>
    </source>
</evidence>
<gene>
    <name evidence="2" type="ORF">PT520_08775</name>
</gene>
<name>A0AAW6VQP5_9BACT</name>
<keyword evidence="1" id="KW-0812">Transmembrane</keyword>
<reference evidence="2" key="2">
    <citation type="submission" date="2023-02" db="EMBL/GenBank/DDBJ databases">
        <authorList>
            <person name="Concha-Toloza M."/>
            <person name="Lopez-Cantillo M."/>
            <person name="Molina-Mora J."/>
            <person name="Collado L."/>
        </authorList>
    </citation>
    <scope>NUCLEOTIDE SEQUENCE</scope>
    <source>
        <strain evidence="2">FR1p273A</strain>
    </source>
</reference>
<feature type="transmembrane region" description="Helical" evidence="1">
    <location>
        <begin position="185"/>
        <end position="201"/>
    </location>
</feature>
<feature type="transmembrane region" description="Helical" evidence="1">
    <location>
        <begin position="157"/>
        <end position="178"/>
    </location>
</feature>
<accession>A0AAW6VQP5</accession>
<feature type="transmembrane region" description="Helical" evidence="1">
    <location>
        <begin position="207"/>
        <end position="227"/>
    </location>
</feature>
<dbReference type="AlphaFoldDB" id="A0AAW6VQP5"/>
<keyword evidence="1" id="KW-1133">Transmembrane helix</keyword>
<feature type="transmembrane region" description="Helical" evidence="1">
    <location>
        <begin position="37"/>
        <end position="66"/>
    </location>
</feature>
<evidence type="ECO:0000256" key="1">
    <source>
        <dbReference type="SAM" id="Phobius"/>
    </source>
</evidence>